<comment type="caution">
    <text evidence="2">The sequence shown here is derived from an EMBL/GenBank/DDBJ whole genome shotgun (WGS) entry which is preliminary data.</text>
</comment>
<feature type="compositionally biased region" description="Acidic residues" evidence="1">
    <location>
        <begin position="99"/>
        <end position="112"/>
    </location>
</feature>
<reference evidence="2" key="1">
    <citation type="submission" date="2022-08" db="EMBL/GenBank/DDBJ databases">
        <authorList>
            <consortium name="DOE Joint Genome Institute"/>
            <person name="Min B."/>
            <person name="Riley R."/>
            <person name="Sierra-Patev S."/>
            <person name="Naranjo-Ortiz M."/>
            <person name="Looney B."/>
            <person name="Konkel Z."/>
            <person name="Slot J.C."/>
            <person name="Sakamoto Y."/>
            <person name="Steenwyk J.L."/>
            <person name="Rokas A."/>
            <person name="Carro J."/>
            <person name="Camarero S."/>
            <person name="Ferreira P."/>
            <person name="Molpeceres G."/>
            <person name="Ruiz-Duenas F.J."/>
            <person name="Serrano A."/>
            <person name="Henrissat B."/>
            <person name="Drula E."/>
            <person name="Hughes K.W."/>
            <person name="Mata J.L."/>
            <person name="Ishikawa N.K."/>
            <person name="Vargas-Isla R."/>
            <person name="Ushijima S."/>
            <person name="Smith C.A."/>
            <person name="Ahrendt S."/>
            <person name="Andreopoulos W."/>
            <person name="He G."/>
            <person name="Labutti K."/>
            <person name="Lipzen A."/>
            <person name="Ng V."/>
            <person name="Sandor L."/>
            <person name="Barry K."/>
            <person name="Martinez A.T."/>
            <person name="Xiao Y."/>
            <person name="Gibbons J.G."/>
            <person name="Terashima K."/>
            <person name="Hibbett D.S."/>
            <person name="Grigoriev I.V."/>
        </authorList>
    </citation>
    <scope>NUCLEOTIDE SEQUENCE</scope>
    <source>
        <strain evidence="2">TFB9207</strain>
    </source>
</reference>
<keyword evidence="3" id="KW-1185">Reference proteome</keyword>
<name>A0AA38P3I7_9AGAR</name>
<feature type="compositionally biased region" description="Acidic residues" evidence="1">
    <location>
        <begin position="120"/>
        <end position="140"/>
    </location>
</feature>
<evidence type="ECO:0000313" key="3">
    <source>
        <dbReference type="Proteomes" id="UP001163846"/>
    </source>
</evidence>
<feature type="region of interest" description="Disordered" evidence="1">
    <location>
        <begin position="94"/>
        <end position="199"/>
    </location>
</feature>
<protein>
    <submittedName>
        <fullName evidence="2">Uncharacterized protein</fullName>
    </submittedName>
</protein>
<evidence type="ECO:0000256" key="1">
    <source>
        <dbReference type="SAM" id="MobiDB-lite"/>
    </source>
</evidence>
<accession>A0AA38P3I7</accession>
<organism evidence="2 3">
    <name type="scientific">Lentinula raphanica</name>
    <dbReference type="NCBI Taxonomy" id="153919"/>
    <lineage>
        <taxon>Eukaryota</taxon>
        <taxon>Fungi</taxon>
        <taxon>Dikarya</taxon>
        <taxon>Basidiomycota</taxon>
        <taxon>Agaricomycotina</taxon>
        <taxon>Agaricomycetes</taxon>
        <taxon>Agaricomycetidae</taxon>
        <taxon>Agaricales</taxon>
        <taxon>Marasmiineae</taxon>
        <taxon>Omphalotaceae</taxon>
        <taxon>Lentinula</taxon>
    </lineage>
</organism>
<dbReference type="Proteomes" id="UP001163846">
    <property type="component" value="Unassembled WGS sequence"/>
</dbReference>
<evidence type="ECO:0000313" key="2">
    <source>
        <dbReference type="EMBL" id="KAJ3835510.1"/>
    </source>
</evidence>
<sequence length="576" mass="64048">MPHLLALPNEILPFIVGYIAHSPMLPRRPEFTSQLKTASPELLALSVVNRRLRQVCLPFLFANIKITRDEDVEAMETRLSWFSKYTKGLAIDDAGNVDSAEDSDDADADDTDDASHSAIDDADDSEDSEDTDDADADDTDDASHSAIDDAGNADDSDNAGHAEDSVMADTDDTDDTSHSAIDDAGHAEDSVMADTDDTSHSCGTMYQNTIRFLSELEHLSYVELQDCRSPEVLRNILAHPKVSVVRVRELPDESMHDWDLSNVILDSQTYDPSESFSNVEKCLDSGMWLASLRIKHPDELDAEFGLRSFPGLRGLHIDVDLLLPSFDWLSTLSSTHTTLYRVMIRDVNSTGRHPSVLHQTTFLSSFDAKSRSQGLEGSFTVEGIGLYRALPEQEWEVTGLALRTILRSASLVDIISLVASSFPRLEELMLNLDEGENSYKIDDLASAFAHFSCLNFVHLSNVFKRLSFDFGNDAIMTSELIDSSRLHEKVLINAACAESGIRQFAAELAKRIRTLYSFHIEDTGLIMVFPRFVPDQQWHIEGWLHVLNGNRDVGGKLGISTRILPMPAEGESEHYY</sequence>
<dbReference type="EMBL" id="MU806404">
    <property type="protein sequence ID" value="KAJ3835510.1"/>
    <property type="molecule type" value="Genomic_DNA"/>
</dbReference>
<proteinExistence type="predicted"/>
<dbReference type="AlphaFoldDB" id="A0AA38P3I7"/>
<feature type="compositionally biased region" description="Basic and acidic residues" evidence="1">
    <location>
        <begin position="175"/>
        <end position="189"/>
    </location>
</feature>
<gene>
    <name evidence="2" type="ORF">F5878DRAFT_712029</name>
</gene>